<gene>
    <name evidence="2" type="ORF">JJQ60_17375</name>
</gene>
<sequence length="436" mass="47785">MELHRLDGFDASGLDHMEITESLSLQEPDLMLKGVNDAPDIAYEILDKDGNVILYADSEENIYVIDGLGGFFKKIGRGLKKFTRKVGKYVIKPVVRTLNRFINPVTILLRNGFLLAMKSDMMKVASRLRFGYLSTTQAKKMGVDMRKFGKLRKAVEKAEKIYRVAGGRGRNLRKAILTGKGNRDRKVPLSGFTIGSIDEEPIFYSDPFEKFVVESDVDTFEAFLNNEGHLDGLGAVATGTAVAAASGAVASVATVLSKIGNIFGKANKVVSQVSQVKQQAQTLFQKPRRFPRPPAPRPLPQPLPRSIPRTSVRPTRISRGPARSVPAVISRNKPLPAKTNTTTSAEKKSWIERNKTPLLIGAGVLVAGSAIAIAVKSNTKKASRPVSGVPRKRLKQGKQKNTGRDALGRFTKGHTVKKKRTVKRKAPEKLIPKALL</sequence>
<organism evidence="2 3">
    <name type="scientific">Aquimarina mytili</name>
    <dbReference type="NCBI Taxonomy" id="874423"/>
    <lineage>
        <taxon>Bacteria</taxon>
        <taxon>Pseudomonadati</taxon>
        <taxon>Bacteroidota</taxon>
        <taxon>Flavobacteriia</taxon>
        <taxon>Flavobacteriales</taxon>
        <taxon>Flavobacteriaceae</taxon>
        <taxon>Aquimarina</taxon>
    </lineage>
</organism>
<feature type="region of interest" description="Disordered" evidence="1">
    <location>
        <begin position="284"/>
        <end position="349"/>
    </location>
</feature>
<evidence type="ECO:0000313" key="3">
    <source>
        <dbReference type="Proteomes" id="UP000651057"/>
    </source>
</evidence>
<feature type="region of interest" description="Disordered" evidence="1">
    <location>
        <begin position="380"/>
        <end position="436"/>
    </location>
</feature>
<evidence type="ECO:0000256" key="1">
    <source>
        <dbReference type="SAM" id="MobiDB-lite"/>
    </source>
</evidence>
<evidence type="ECO:0000313" key="2">
    <source>
        <dbReference type="EMBL" id="MBL0685308.1"/>
    </source>
</evidence>
<proteinExistence type="predicted"/>
<comment type="caution">
    <text evidence="2">The sequence shown here is derived from an EMBL/GenBank/DDBJ whole genome shotgun (WGS) entry which is preliminary data.</text>
</comment>
<feature type="compositionally biased region" description="Basic residues" evidence="1">
    <location>
        <begin position="411"/>
        <end position="424"/>
    </location>
</feature>
<feature type="compositionally biased region" description="Pro residues" evidence="1">
    <location>
        <begin position="292"/>
        <end position="305"/>
    </location>
</feature>
<name>A0A936ZV90_9FLAO</name>
<dbReference type="AlphaFoldDB" id="A0A936ZV90"/>
<accession>A0A936ZV90</accession>
<dbReference type="RefSeq" id="WP_201923296.1">
    <property type="nucleotide sequence ID" value="NZ_BAABAX010000002.1"/>
</dbReference>
<keyword evidence="3" id="KW-1185">Reference proteome</keyword>
<feature type="compositionally biased region" description="Basic and acidic residues" evidence="1">
    <location>
        <begin position="425"/>
        <end position="436"/>
    </location>
</feature>
<dbReference type="EMBL" id="JAERQJ010000008">
    <property type="protein sequence ID" value="MBL0685308.1"/>
    <property type="molecule type" value="Genomic_DNA"/>
</dbReference>
<reference evidence="2" key="1">
    <citation type="submission" date="2021-01" db="EMBL/GenBank/DDBJ databases">
        <authorList>
            <person name="Zhong Y.L."/>
        </authorList>
    </citation>
    <scope>NUCLEOTIDE SEQUENCE</scope>
    <source>
        <strain evidence="2">KCTC 23302</strain>
    </source>
</reference>
<dbReference type="Proteomes" id="UP000651057">
    <property type="component" value="Unassembled WGS sequence"/>
</dbReference>
<protein>
    <submittedName>
        <fullName evidence="2">Uncharacterized protein</fullName>
    </submittedName>
</protein>